<protein>
    <submittedName>
        <fullName evidence="1">Uncharacterized protein</fullName>
    </submittedName>
</protein>
<dbReference type="EMBL" id="CM042012">
    <property type="protein sequence ID" value="KAI3749978.1"/>
    <property type="molecule type" value="Genomic_DNA"/>
</dbReference>
<reference evidence="2" key="1">
    <citation type="journal article" date="2022" name="Mol. Ecol. Resour.">
        <title>The genomes of chicory, endive, great burdock and yacon provide insights into Asteraceae palaeo-polyploidization history and plant inulin production.</title>
        <authorList>
            <person name="Fan W."/>
            <person name="Wang S."/>
            <person name="Wang H."/>
            <person name="Wang A."/>
            <person name="Jiang F."/>
            <person name="Liu H."/>
            <person name="Zhao H."/>
            <person name="Xu D."/>
            <person name="Zhang Y."/>
        </authorList>
    </citation>
    <scope>NUCLEOTIDE SEQUENCE [LARGE SCALE GENOMIC DNA]</scope>
    <source>
        <strain evidence="2">cv. Punajuju</strain>
    </source>
</reference>
<evidence type="ECO:0000313" key="1">
    <source>
        <dbReference type="EMBL" id="KAI3749978.1"/>
    </source>
</evidence>
<accession>A0ACB9DTH1</accession>
<organism evidence="1 2">
    <name type="scientific">Cichorium intybus</name>
    <name type="common">Chicory</name>
    <dbReference type="NCBI Taxonomy" id="13427"/>
    <lineage>
        <taxon>Eukaryota</taxon>
        <taxon>Viridiplantae</taxon>
        <taxon>Streptophyta</taxon>
        <taxon>Embryophyta</taxon>
        <taxon>Tracheophyta</taxon>
        <taxon>Spermatophyta</taxon>
        <taxon>Magnoliopsida</taxon>
        <taxon>eudicotyledons</taxon>
        <taxon>Gunneridae</taxon>
        <taxon>Pentapetalae</taxon>
        <taxon>asterids</taxon>
        <taxon>campanulids</taxon>
        <taxon>Asterales</taxon>
        <taxon>Asteraceae</taxon>
        <taxon>Cichorioideae</taxon>
        <taxon>Cichorieae</taxon>
        <taxon>Cichoriinae</taxon>
        <taxon>Cichorium</taxon>
    </lineage>
</organism>
<name>A0ACB9DTH1_CICIN</name>
<evidence type="ECO:0000313" key="2">
    <source>
        <dbReference type="Proteomes" id="UP001055811"/>
    </source>
</evidence>
<keyword evidence="2" id="KW-1185">Reference proteome</keyword>
<proteinExistence type="predicted"/>
<comment type="caution">
    <text evidence="1">The sequence shown here is derived from an EMBL/GenBank/DDBJ whole genome shotgun (WGS) entry which is preliminary data.</text>
</comment>
<dbReference type="Proteomes" id="UP001055811">
    <property type="component" value="Linkage Group LG04"/>
</dbReference>
<gene>
    <name evidence="1" type="ORF">L2E82_20601</name>
</gene>
<reference evidence="1 2" key="2">
    <citation type="journal article" date="2022" name="Mol. Ecol. Resour.">
        <title>The genomes of chicory, endive, great burdock and yacon provide insights into Asteraceae paleo-polyploidization history and plant inulin production.</title>
        <authorList>
            <person name="Fan W."/>
            <person name="Wang S."/>
            <person name="Wang H."/>
            <person name="Wang A."/>
            <person name="Jiang F."/>
            <person name="Liu H."/>
            <person name="Zhao H."/>
            <person name="Xu D."/>
            <person name="Zhang Y."/>
        </authorList>
    </citation>
    <scope>NUCLEOTIDE SEQUENCE [LARGE SCALE GENOMIC DNA]</scope>
    <source>
        <strain evidence="2">cv. Punajuju</strain>
        <tissue evidence="1">Leaves</tissue>
    </source>
</reference>
<sequence>MADHLWLLIILSSLCSISVLGNVFVSINCGASGSYTDENSIVWKGDNDLISNGVTHAVQLNYSISHVMDTLRVFTTRKKNCYSIEAEEGGKVLVRASFNYGNYDQKSTPPIFDLQFDGNFWITVNTSQAKIYEAIYVVKKKVISVCVAQTRPDEFPFISALEVRSMDSQVNSHVDTNHALFMNARVAYAANETIRFPADPYDRIWIPAPGGGALLNVKSDALVINVDVPNKPPQSVLKSAIMAPNTSQMITLGLPTIDYPFSYPLYINWYFSDIQEVNSTNIRSFRVLENNSPFSLPIVPLFGNVTVYHISNMTVTPKTNFSLNPLGDATLPPLINAAEVYSISNALTNGTNNNDVEGLVSLQNAFDVLQEWGGDPCLPTPYFWEWIKCNDDLIPRVTSLNLTGFNLSGPLPDFRDMDALEIIDLHNNSLTGPIPDFLGNLPNLKQLFLEDNQFSGSIPRSLTTNSNLNLSLTGNPLLCTNVKSCPGNGKNNKKTSKLPVILGVTIPIFIIFATIMGFLVLKHNRHITYGPSHAGNVSGGRTRGTVRSDNVDEEGVDEMKESKEERFYSSPSPLLAEG</sequence>